<dbReference type="Proteomes" id="UP000694521">
    <property type="component" value="Unplaced"/>
</dbReference>
<dbReference type="SMART" id="SM00931">
    <property type="entry name" value="NOSIC"/>
    <property type="match status" value="1"/>
</dbReference>
<proteinExistence type="inferred from homology"/>
<evidence type="ECO:0000256" key="2">
    <source>
        <dbReference type="ARBA" id="ARBA00041388"/>
    </source>
</evidence>
<feature type="region of interest" description="Disordered" evidence="6">
    <location>
        <begin position="443"/>
        <end position="463"/>
    </location>
</feature>
<dbReference type="InterPro" id="IPR012976">
    <property type="entry name" value="NOSIC"/>
</dbReference>
<keyword evidence="5" id="KW-0175">Coiled coil</keyword>
<comment type="subunit">
    <text evidence="4">Part of a large pre-ribosomal ribonucleoprotein (RNP) complex, that consists of at least 62 ribosomal proteins, 45 nonribosomal proteins and both pre-rRNA and mature rRNA species. Within this complex directly interacts with TCOF1 in an RNA-independent manner. Core component of box C/D small nucleolar ribonucleoprotein (snoRNP) particles; the core proteins SNU13, NOP56, NOP58 and FBL or FBLL1 assemble stepwise onto the snoRNA. Interacts with NOP1 and NOP58. Interacts with NUFIP1, RUVBL1 and RUVBL2; RUVBL1:RUVBL2 seem to bridge the association of NOP56 with NUFIP1. Part of the small subunit (SSU) processome, composed of more than 70 proteins and the RNA chaperone small nucleolar RNA (snoRNA) U3. Interacts with NOP2 and FBL.</text>
</comment>
<dbReference type="InterPro" id="IPR042239">
    <property type="entry name" value="Nop_C"/>
</dbReference>
<evidence type="ECO:0000313" key="8">
    <source>
        <dbReference type="Ensembl" id="ENSACDP00005020240.1"/>
    </source>
</evidence>
<dbReference type="PROSITE" id="PS51358">
    <property type="entry name" value="NOP"/>
    <property type="match status" value="1"/>
</dbReference>
<dbReference type="InterPro" id="IPR045056">
    <property type="entry name" value="Nop56/Nop58"/>
</dbReference>
<reference evidence="8" key="1">
    <citation type="submission" date="2025-08" db="UniProtKB">
        <authorList>
            <consortium name="Ensembl"/>
        </authorList>
    </citation>
    <scope>IDENTIFICATION</scope>
</reference>
<evidence type="ECO:0000256" key="1">
    <source>
        <dbReference type="ARBA" id="ARBA00009211"/>
    </source>
</evidence>
<sequence length="485" mass="52346">MPEPVLHSVGLCPRTVLRAGSWGGGGRGRGDPPAGGGGGSPGVLSRTSRWGDDGALRAGIRLHFHALVKGLTAQSASKAQLGLGHSYSRAKVKFNVNRVDNMIIQSISLLDQLDKDINTFSMRVREWYGYHFPELIKIVSENYTYCRLAKFIGNRKELSEESLEGLEEIVMDSAKAQAILEASRSSMGMDISPIDLINIESFSSRVISLSEYRKGLQEYLRSKMSQVAPSLSALIGEVVGARLISHAGSLTNLAKYPASTVQILGAEKALFRALKTRGNTPKYGLIFHSTFIGRAAAKNKGRISRYLANKCTIASRIDCFSEVPTSVFGDKLREQVEERLAFYETGEPPRKNLEVMKEAMVEANEVVAEVKRKQEKKEKKKKKREKRRLEALAAAAEEMENSVLEAEVRAGAPGGCLAGGGCGDPAVRGPAVPCPAGFVGALSPPKHSPGPTGEGSSLRGPGIRLLPGLGTGHLFTLGFPFRKTT</sequence>
<dbReference type="GO" id="GO:0032040">
    <property type="term" value="C:small-subunit processome"/>
    <property type="evidence" value="ECO:0007669"/>
    <property type="project" value="InterPro"/>
</dbReference>
<feature type="coiled-coil region" evidence="5">
    <location>
        <begin position="353"/>
        <end position="409"/>
    </location>
</feature>
<protein>
    <recommendedName>
        <fullName evidence="2">Nucleolar protein 5A</fullName>
    </recommendedName>
</protein>
<dbReference type="GO" id="GO:0031428">
    <property type="term" value="C:box C/D methylation guide snoRNP complex"/>
    <property type="evidence" value="ECO:0007669"/>
    <property type="project" value="InterPro"/>
</dbReference>
<reference evidence="8" key="2">
    <citation type="submission" date="2025-09" db="UniProtKB">
        <authorList>
            <consortium name="Ensembl"/>
        </authorList>
    </citation>
    <scope>IDENTIFICATION</scope>
</reference>
<evidence type="ECO:0000256" key="3">
    <source>
        <dbReference type="ARBA" id="ARBA00053627"/>
    </source>
</evidence>
<dbReference type="SUPFAM" id="SSF89124">
    <property type="entry name" value="Nop domain"/>
    <property type="match status" value="1"/>
</dbReference>
<evidence type="ECO:0000256" key="5">
    <source>
        <dbReference type="SAM" id="Coils"/>
    </source>
</evidence>
<feature type="region of interest" description="Disordered" evidence="6">
    <location>
        <begin position="21"/>
        <end position="44"/>
    </location>
</feature>
<dbReference type="Gene3D" id="1.10.287.4070">
    <property type="match status" value="1"/>
</dbReference>
<accession>A0A8B9EIY4</accession>
<dbReference type="InterPro" id="IPR002687">
    <property type="entry name" value="Nop_dom"/>
</dbReference>
<evidence type="ECO:0000313" key="9">
    <source>
        <dbReference type="Proteomes" id="UP000694521"/>
    </source>
</evidence>
<name>A0A8B9EIY4_ANSCY</name>
<organism evidence="8 9">
    <name type="scientific">Anser cygnoides</name>
    <name type="common">Swan goose</name>
    <dbReference type="NCBI Taxonomy" id="8845"/>
    <lineage>
        <taxon>Eukaryota</taxon>
        <taxon>Metazoa</taxon>
        <taxon>Chordata</taxon>
        <taxon>Craniata</taxon>
        <taxon>Vertebrata</taxon>
        <taxon>Euteleostomi</taxon>
        <taxon>Archelosauria</taxon>
        <taxon>Archosauria</taxon>
        <taxon>Dinosauria</taxon>
        <taxon>Saurischia</taxon>
        <taxon>Theropoda</taxon>
        <taxon>Coelurosauria</taxon>
        <taxon>Aves</taxon>
        <taxon>Neognathae</taxon>
        <taxon>Galloanserae</taxon>
        <taxon>Anseriformes</taxon>
        <taxon>Anatidae</taxon>
        <taxon>Anserinae</taxon>
        <taxon>Anser</taxon>
    </lineage>
</organism>
<feature type="domain" description="Nop" evidence="7">
    <location>
        <begin position="227"/>
        <end position="345"/>
    </location>
</feature>
<dbReference type="Pfam" id="PF01798">
    <property type="entry name" value="Nop"/>
    <property type="match status" value="1"/>
</dbReference>
<comment type="similarity">
    <text evidence="1">Belongs to the NOP5/NOP56 family.</text>
</comment>
<dbReference type="AlphaFoldDB" id="A0A8B9EIY4"/>
<evidence type="ECO:0000256" key="4">
    <source>
        <dbReference type="ARBA" id="ARBA00064370"/>
    </source>
</evidence>
<evidence type="ECO:0000259" key="7">
    <source>
        <dbReference type="PROSITE" id="PS51358"/>
    </source>
</evidence>
<feature type="compositionally biased region" description="Gly residues" evidence="6">
    <location>
        <begin position="21"/>
        <end position="41"/>
    </location>
</feature>
<dbReference type="PANTHER" id="PTHR10894">
    <property type="entry name" value="NUCLEOLAR PROTEIN 5 NUCLEOLAR PROTEIN NOP5 NOP58"/>
    <property type="match status" value="1"/>
</dbReference>
<dbReference type="GO" id="GO:0030515">
    <property type="term" value="F:snoRNA binding"/>
    <property type="evidence" value="ECO:0007669"/>
    <property type="project" value="InterPro"/>
</dbReference>
<dbReference type="GO" id="GO:0042254">
    <property type="term" value="P:ribosome biogenesis"/>
    <property type="evidence" value="ECO:0007669"/>
    <property type="project" value="UniProtKB-KW"/>
</dbReference>
<keyword evidence="9" id="KW-1185">Reference proteome</keyword>
<dbReference type="PANTHER" id="PTHR10894:SF0">
    <property type="entry name" value="NUCLEOLAR PROTEIN 56"/>
    <property type="match status" value="1"/>
</dbReference>
<dbReference type="InterPro" id="IPR036070">
    <property type="entry name" value="Nop_dom_sf"/>
</dbReference>
<dbReference type="Gene3D" id="1.10.246.90">
    <property type="entry name" value="Nop domain"/>
    <property type="match status" value="1"/>
</dbReference>
<dbReference type="Ensembl" id="ENSACDT00005024206.1">
    <property type="protein sequence ID" value="ENSACDP00005020240.1"/>
    <property type="gene ID" value="ENSACDG00005014668.1"/>
</dbReference>
<comment type="function">
    <text evidence="3">Involved in the early to middle stages of 60S ribosomal subunit biogenesis. Required for the biogenesis of box C/D snoRNAs such U3, U8 and U14 snoRNAs. Part of the small subunit (SSU) processome, first precursor of the small eukaryotic ribosomal subunit. During the assembly of the SSU processome in the nucleolus, many ribosome biogenesis factors, an RNA chaperone and ribosomal proteins associate with the nascent pre-rRNA and work in concert to generate RNA folding, modifications, rearrangements and cleavage as well as targeted degradation of pre-ribosomal RNA by the RNA exosome. Core component of box C/D small nucleolar ribonucleoprotein (snoRNP) complexes that function in methylation of multiple sites on ribosomal RNAs (rRNAs) and messenger RNAs (mRNAs).</text>
</comment>
<evidence type="ECO:0000256" key="6">
    <source>
        <dbReference type="SAM" id="MobiDB-lite"/>
    </source>
</evidence>